<dbReference type="PANTHER" id="PTHR30503:SF3">
    <property type="entry name" value="INNER MEMBRANE PROTEIN YEDI"/>
    <property type="match status" value="1"/>
</dbReference>
<sequence>MASGLAALLDDIAAIAKAAAASVDDVATLAGKATVKAAGVVVDDAAVAPRFVDGVTPARELPIIGKITLGSLRNKLLIILPAILLLNHFLPWALTPLLMLGGAYLCFEGAEKLWELLFKRGHHDAVGAAEQDEKTLVRGAIRTDFILSAEIMVISLNEVAAERFWQQLATLVVVALGVTLGVYGVVALIVKTDDVGLRFASQPQPAMQKLGRLLVHAMPVVLQVISTVGIFAMLWVGGHIMLSGANTLGWHAPYELVHHLSHVTAVPVLMWLIETFLSLVVGVIVGSILMPVGKLLHKKH</sequence>
<dbReference type="InterPro" id="IPR008526">
    <property type="entry name" value="YedI"/>
</dbReference>
<dbReference type="AlphaFoldDB" id="A0A840DNY8"/>
<feature type="transmembrane region" description="Helical" evidence="1">
    <location>
        <begin position="76"/>
        <end position="94"/>
    </location>
</feature>
<accession>A0A840DNY8</accession>
<evidence type="ECO:0000313" key="3">
    <source>
        <dbReference type="Proteomes" id="UP000571183"/>
    </source>
</evidence>
<keyword evidence="1" id="KW-1133">Transmembrane helix</keyword>
<protein>
    <recommendedName>
        <fullName evidence="4">DUF808 domain-containing protein</fullName>
    </recommendedName>
</protein>
<keyword evidence="3" id="KW-1185">Reference proteome</keyword>
<dbReference type="PANTHER" id="PTHR30503">
    <property type="entry name" value="INNER MEMBRANE PROTEIN YEDI"/>
    <property type="match status" value="1"/>
</dbReference>
<dbReference type="Proteomes" id="UP000571183">
    <property type="component" value="Unassembled WGS sequence"/>
</dbReference>
<keyword evidence="1" id="KW-0812">Transmembrane</keyword>
<dbReference type="PIRSF" id="PIRSF016660">
    <property type="entry name" value="YedI"/>
    <property type="match status" value="1"/>
</dbReference>
<dbReference type="RefSeq" id="WP_183304747.1">
    <property type="nucleotide sequence ID" value="NZ_JACIFD010000009.1"/>
</dbReference>
<comment type="caution">
    <text evidence="2">The sequence shown here is derived from an EMBL/GenBank/DDBJ whole genome shotgun (WGS) entry which is preliminary data.</text>
</comment>
<name>A0A840DNY8_9MICO</name>
<proteinExistence type="predicted"/>
<feature type="transmembrane region" description="Helical" evidence="1">
    <location>
        <begin position="268"/>
        <end position="290"/>
    </location>
</feature>
<feature type="transmembrane region" description="Helical" evidence="1">
    <location>
        <begin position="210"/>
        <end position="236"/>
    </location>
</feature>
<dbReference type="GO" id="GO:0005886">
    <property type="term" value="C:plasma membrane"/>
    <property type="evidence" value="ECO:0007669"/>
    <property type="project" value="TreeGrafter"/>
</dbReference>
<keyword evidence="1" id="KW-0472">Membrane</keyword>
<organism evidence="2 3">
    <name type="scientific">Canibacter oris</name>
    <dbReference type="NCBI Taxonomy" id="1365628"/>
    <lineage>
        <taxon>Bacteria</taxon>
        <taxon>Bacillati</taxon>
        <taxon>Actinomycetota</taxon>
        <taxon>Actinomycetes</taxon>
        <taxon>Micrococcales</taxon>
        <taxon>Microbacteriaceae</taxon>
        <taxon>Canibacter</taxon>
    </lineage>
</organism>
<dbReference type="EMBL" id="JACIFD010000009">
    <property type="protein sequence ID" value="MBB4071748.1"/>
    <property type="molecule type" value="Genomic_DNA"/>
</dbReference>
<evidence type="ECO:0000256" key="1">
    <source>
        <dbReference type="SAM" id="Phobius"/>
    </source>
</evidence>
<feature type="transmembrane region" description="Helical" evidence="1">
    <location>
        <begin position="168"/>
        <end position="190"/>
    </location>
</feature>
<dbReference type="Pfam" id="PF05661">
    <property type="entry name" value="DUF808"/>
    <property type="match status" value="1"/>
</dbReference>
<gene>
    <name evidence="2" type="ORF">F5897_001062</name>
</gene>
<evidence type="ECO:0008006" key="4">
    <source>
        <dbReference type="Google" id="ProtNLM"/>
    </source>
</evidence>
<evidence type="ECO:0000313" key="2">
    <source>
        <dbReference type="EMBL" id="MBB4071748.1"/>
    </source>
</evidence>
<reference evidence="2" key="1">
    <citation type="submission" date="2020-08" db="EMBL/GenBank/DDBJ databases">
        <title>Sequencing the genomes of 1000 actinobacteria strains.</title>
        <authorList>
            <person name="Klenk H.-P."/>
        </authorList>
    </citation>
    <scope>NUCLEOTIDE SEQUENCE [LARGE SCALE GENOMIC DNA]</scope>
    <source>
        <strain evidence="2">DSM 27064</strain>
    </source>
</reference>